<dbReference type="EMBL" id="HE573027">
    <property type="protein sequence ID" value="CCC53735.1"/>
    <property type="molecule type" value="Genomic_DNA"/>
</dbReference>
<protein>
    <submittedName>
        <fullName evidence="1">Uncharacterized protein</fullName>
    </submittedName>
</protein>
<name>G0UD25_TRYVY</name>
<evidence type="ECO:0000313" key="1">
    <source>
        <dbReference type="EMBL" id="CCC53735.1"/>
    </source>
</evidence>
<dbReference type="AlphaFoldDB" id="G0UD25"/>
<proteinExistence type="predicted"/>
<reference evidence="1" key="1">
    <citation type="journal article" date="2012" name="Proc. Natl. Acad. Sci. U.S.A.">
        <title>Antigenic diversity is generated by distinct evolutionary mechanisms in African trypanosome species.</title>
        <authorList>
            <person name="Jackson A.P."/>
            <person name="Berry A."/>
            <person name="Aslett M."/>
            <person name="Allison H.C."/>
            <person name="Burton P."/>
            <person name="Vavrova-Anderson J."/>
            <person name="Brown R."/>
            <person name="Browne H."/>
            <person name="Corton N."/>
            <person name="Hauser H."/>
            <person name="Gamble J."/>
            <person name="Gilderthorp R."/>
            <person name="Marcello L."/>
            <person name="McQuillan J."/>
            <person name="Otto T.D."/>
            <person name="Quail M.A."/>
            <person name="Sanders M.J."/>
            <person name="van Tonder A."/>
            <person name="Ginger M.L."/>
            <person name="Field M.C."/>
            <person name="Barry J.D."/>
            <person name="Hertz-Fowler C."/>
            <person name="Berriman M."/>
        </authorList>
    </citation>
    <scope>NUCLEOTIDE SEQUENCE</scope>
    <source>
        <strain evidence="1">Y486</strain>
    </source>
</reference>
<sequence>MTTELCVSLAELSRLERGVPHNGTTLMCRVVTAHPPRQREFNSGRVFNVSGRLLDSGHGDQGEVLVNVYFYDEWASAAAFVEEDDIMSVKGFIVHDTPQVGNQLIEFPFFVTIAPQSATLRVLQKGIKDDIMEVTVVADALDAPAIRVLPKKLWSPFVTNDVCRPPECRAAHS</sequence>
<organism evidence="1">
    <name type="scientific">Trypanosoma vivax (strain Y486)</name>
    <dbReference type="NCBI Taxonomy" id="1055687"/>
    <lineage>
        <taxon>Eukaryota</taxon>
        <taxon>Discoba</taxon>
        <taxon>Euglenozoa</taxon>
        <taxon>Kinetoplastea</taxon>
        <taxon>Metakinetoplastina</taxon>
        <taxon>Trypanosomatida</taxon>
        <taxon>Trypanosomatidae</taxon>
        <taxon>Trypanosoma</taxon>
        <taxon>Duttonella</taxon>
    </lineage>
</organism>
<gene>
    <name evidence="1" type="ORF">TVY486_1112190</name>
</gene>
<dbReference type="VEuPathDB" id="TriTrypDB:TvY486_1112190"/>
<accession>G0UD25</accession>